<dbReference type="EC" id="4.2.1.1" evidence="2"/>
<evidence type="ECO:0000256" key="6">
    <source>
        <dbReference type="ARBA" id="ARBA00023239"/>
    </source>
</evidence>
<keyword evidence="3" id="KW-0479">Metal-binding</keyword>
<evidence type="ECO:0000256" key="5">
    <source>
        <dbReference type="ARBA" id="ARBA00023180"/>
    </source>
</evidence>
<dbReference type="InterPro" id="IPR036398">
    <property type="entry name" value="CA_dom_sf"/>
</dbReference>
<evidence type="ECO:0000256" key="1">
    <source>
        <dbReference type="ARBA" id="ARBA00010718"/>
    </source>
</evidence>
<evidence type="ECO:0000313" key="9">
    <source>
        <dbReference type="Ensembl" id="ENSGEVP00005020276.1"/>
    </source>
</evidence>
<reference evidence="9" key="2">
    <citation type="submission" date="2025-08" db="UniProtKB">
        <authorList>
            <consortium name="Ensembl"/>
        </authorList>
    </citation>
    <scope>IDENTIFICATION</scope>
</reference>
<dbReference type="Proteomes" id="UP000694390">
    <property type="component" value="Chromosome 24"/>
</dbReference>
<accession>A0A8C4WSJ4</accession>
<dbReference type="SMART" id="SM01057">
    <property type="entry name" value="Carb_anhydrase"/>
    <property type="match status" value="1"/>
</dbReference>
<evidence type="ECO:0000259" key="8">
    <source>
        <dbReference type="PROSITE" id="PS51144"/>
    </source>
</evidence>
<dbReference type="OrthoDB" id="429145at2759"/>
<evidence type="ECO:0000256" key="4">
    <source>
        <dbReference type="ARBA" id="ARBA00022833"/>
    </source>
</evidence>
<keyword evidence="6" id="KW-0456">Lyase</keyword>
<dbReference type="Ensembl" id="ENSGEVT00005021291.1">
    <property type="protein sequence ID" value="ENSGEVP00005020276.1"/>
    <property type="gene ID" value="ENSGEVG00005013955.1"/>
</dbReference>
<dbReference type="GeneTree" id="ENSGT00940000156893"/>
<dbReference type="GO" id="GO:0004089">
    <property type="term" value="F:carbonate dehydratase activity"/>
    <property type="evidence" value="ECO:0007669"/>
    <property type="project" value="UniProtKB-EC"/>
</dbReference>
<feature type="domain" description="Alpha-carbonic anhydrase" evidence="8">
    <location>
        <begin position="58"/>
        <end position="314"/>
    </location>
</feature>
<feature type="region of interest" description="Disordered" evidence="7">
    <location>
        <begin position="1"/>
        <end position="58"/>
    </location>
</feature>
<protein>
    <recommendedName>
        <fullName evidence="2">carbonic anhydrase</fullName>
        <ecNumber evidence="2">4.2.1.1</ecNumber>
    </recommendedName>
</protein>
<comment type="similarity">
    <text evidence="1">Belongs to the alpha-carbonic anhydrase family.</text>
</comment>
<dbReference type="SUPFAM" id="SSF51069">
    <property type="entry name" value="Carbonic anhydrase"/>
    <property type="match status" value="1"/>
</dbReference>
<dbReference type="AlphaFoldDB" id="A0A8C4WSJ4"/>
<reference evidence="9" key="3">
    <citation type="submission" date="2025-09" db="UniProtKB">
        <authorList>
            <consortium name="Ensembl"/>
        </authorList>
    </citation>
    <scope>IDENTIFICATION</scope>
</reference>
<keyword evidence="5" id="KW-0325">Glycoprotein</keyword>
<dbReference type="PANTHER" id="PTHR18952:SF84">
    <property type="entry name" value="CARBONIC ANHYDRASE 14"/>
    <property type="match status" value="1"/>
</dbReference>
<reference evidence="9" key="1">
    <citation type="submission" date="2019-06" db="EMBL/GenBank/DDBJ databases">
        <title>G10K-VGP Goodes thornscrub tortoise genome, primary haplotype.</title>
        <authorList>
            <person name="Murphy B."/>
            <person name="Edwards T."/>
            <person name="Rhie A."/>
            <person name="Koren S."/>
            <person name="Phillippy A."/>
            <person name="Fedrigo O."/>
            <person name="Haase B."/>
            <person name="Mountcastle J."/>
            <person name="Lewin H."/>
            <person name="Damas J."/>
            <person name="Howe K."/>
            <person name="Formenti G."/>
            <person name="Myers G."/>
            <person name="Durbin R."/>
            <person name="Jarvis E.D."/>
        </authorList>
    </citation>
    <scope>NUCLEOTIDE SEQUENCE [LARGE SCALE GENOMIC DNA]</scope>
</reference>
<dbReference type="InterPro" id="IPR023561">
    <property type="entry name" value="Carbonic_anhydrase_a-class"/>
</dbReference>
<dbReference type="PROSITE" id="PS51144">
    <property type="entry name" value="ALPHA_CA_2"/>
    <property type="match status" value="1"/>
</dbReference>
<dbReference type="Gene3D" id="3.10.200.10">
    <property type="entry name" value="Alpha carbonic anhydrase"/>
    <property type="match status" value="1"/>
</dbReference>
<sequence>MQGKLRDSVVTAGKWEPGLLASRPSSGAVVGKGSGDYSRGLGTPPRPLPKGLDPPPPLHSLFSGPHGQEHWSNDYPDCGGQAQSPIDIRTKSVQHDPALPPIEPQGYRNSVLCTNTPLAYVPAVEMSLPPSMFLRGLPQTYAAVQLHFHWGNDQDEGSEHQVNGESCPAELHIVHYNSESYANITEAKQQADGLAVLGIFIEVGDVANPAYDNIFNQLKNIQYAGQNVSIPPFDVHELLPRKLGHYFRYNGSLTTPPCSQNVLWTVFQQRVQISSSQVLALEGLYSTKAANSVPLVDNYRAPQPLNQRVVFSSFPVGECIGPSWHRWGVAAEPGERRTGPPLHFSWSGGSDSCFSPQDVTFSLSLQLLPTPTDPSPIAATSLWSDAPTYIQVESSSKTHRALTSEPKGWWWHQGFYLPG</sequence>
<dbReference type="GO" id="GO:0008270">
    <property type="term" value="F:zinc ion binding"/>
    <property type="evidence" value="ECO:0007669"/>
    <property type="project" value="InterPro"/>
</dbReference>
<proteinExistence type="inferred from homology"/>
<feature type="compositionally biased region" description="Pro residues" evidence="7">
    <location>
        <begin position="44"/>
        <end position="58"/>
    </location>
</feature>
<dbReference type="PANTHER" id="PTHR18952">
    <property type="entry name" value="CARBONIC ANHYDRASE"/>
    <property type="match status" value="1"/>
</dbReference>
<gene>
    <name evidence="9" type="primary">CA14</name>
</gene>
<evidence type="ECO:0000256" key="3">
    <source>
        <dbReference type="ARBA" id="ARBA00022723"/>
    </source>
</evidence>
<evidence type="ECO:0000256" key="2">
    <source>
        <dbReference type="ARBA" id="ARBA00012925"/>
    </source>
</evidence>
<keyword evidence="4" id="KW-0862">Zinc</keyword>
<organism evidence="9 10">
    <name type="scientific">Gopherus evgoodei</name>
    <name type="common">Goodes thornscrub tortoise</name>
    <dbReference type="NCBI Taxonomy" id="1825980"/>
    <lineage>
        <taxon>Eukaryota</taxon>
        <taxon>Metazoa</taxon>
        <taxon>Chordata</taxon>
        <taxon>Craniata</taxon>
        <taxon>Vertebrata</taxon>
        <taxon>Euteleostomi</taxon>
        <taxon>Archelosauria</taxon>
        <taxon>Testudinata</taxon>
        <taxon>Testudines</taxon>
        <taxon>Cryptodira</taxon>
        <taxon>Durocryptodira</taxon>
        <taxon>Testudinoidea</taxon>
        <taxon>Testudinidae</taxon>
        <taxon>Gopherus</taxon>
    </lineage>
</organism>
<name>A0A8C4WSJ4_9SAUR</name>
<dbReference type="FunFam" id="3.10.200.10:FF:000003">
    <property type="entry name" value="Carbonic anhydrase 12"/>
    <property type="match status" value="1"/>
</dbReference>
<keyword evidence="10" id="KW-1185">Reference proteome</keyword>
<dbReference type="GO" id="GO:0005886">
    <property type="term" value="C:plasma membrane"/>
    <property type="evidence" value="ECO:0007669"/>
    <property type="project" value="TreeGrafter"/>
</dbReference>
<evidence type="ECO:0000256" key="7">
    <source>
        <dbReference type="SAM" id="MobiDB-lite"/>
    </source>
</evidence>
<dbReference type="InterPro" id="IPR001148">
    <property type="entry name" value="CA_dom"/>
</dbReference>
<dbReference type="Pfam" id="PF00194">
    <property type="entry name" value="Carb_anhydrase"/>
    <property type="match status" value="1"/>
</dbReference>
<evidence type="ECO:0000313" key="10">
    <source>
        <dbReference type="Proteomes" id="UP000694390"/>
    </source>
</evidence>